<dbReference type="Pfam" id="PF00984">
    <property type="entry name" value="UDPG_MGDP_dh"/>
    <property type="match status" value="1"/>
</dbReference>
<dbReference type="SUPFAM" id="SSF51735">
    <property type="entry name" value="NAD(P)-binding Rossmann-fold domains"/>
    <property type="match status" value="1"/>
</dbReference>
<feature type="binding site" evidence="10">
    <location>
        <position position="85"/>
    </location>
    <ligand>
        <name>NAD(+)</name>
        <dbReference type="ChEBI" id="CHEBI:57540"/>
    </ligand>
</feature>
<feature type="binding site" evidence="9">
    <location>
        <position position="254"/>
    </location>
    <ligand>
        <name>substrate</name>
    </ligand>
</feature>
<dbReference type="InterPro" id="IPR014027">
    <property type="entry name" value="UDP-Glc/GDP-Man_DH_C"/>
</dbReference>
<dbReference type="PANTHER" id="PTHR43750">
    <property type="entry name" value="UDP-GLUCOSE 6-DEHYDROGENASE TUAD"/>
    <property type="match status" value="1"/>
</dbReference>
<feature type="binding site" evidence="9">
    <location>
        <begin position="246"/>
        <end position="250"/>
    </location>
    <ligand>
        <name>substrate</name>
    </ligand>
</feature>
<dbReference type="SMART" id="SM00984">
    <property type="entry name" value="UDPG_MGDP_dh_C"/>
    <property type="match status" value="1"/>
</dbReference>
<comment type="catalytic activity">
    <reaction evidence="6 7">
        <text>UDP-alpha-D-glucose + 2 NAD(+) + H2O = UDP-alpha-D-glucuronate + 2 NADH + 3 H(+)</text>
        <dbReference type="Rhea" id="RHEA:23596"/>
        <dbReference type="ChEBI" id="CHEBI:15377"/>
        <dbReference type="ChEBI" id="CHEBI:15378"/>
        <dbReference type="ChEBI" id="CHEBI:57540"/>
        <dbReference type="ChEBI" id="CHEBI:57945"/>
        <dbReference type="ChEBI" id="CHEBI:58052"/>
        <dbReference type="ChEBI" id="CHEBI:58885"/>
        <dbReference type="EC" id="1.1.1.22"/>
    </reaction>
</comment>
<dbReference type="Pfam" id="PF03720">
    <property type="entry name" value="UDPG_MGDP_dh_C"/>
    <property type="match status" value="1"/>
</dbReference>
<dbReference type="InterPro" id="IPR028357">
    <property type="entry name" value="UDPglc_DH_bac"/>
</dbReference>
<dbReference type="InterPro" id="IPR036291">
    <property type="entry name" value="NAD(P)-bd_dom_sf"/>
</dbReference>
<evidence type="ECO:0000256" key="9">
    <source>
        <dbReference type="PIRSR" id="PIRSR500134-2"/>
    </source>
</evidence>
<dbReference type="InterPro" id="IPR008927">
    <property type="entry name" value="6-PGluconate_DH-like_C_sf"/>
</dbReference>
<evidence type="ECO:0000256" key="4">
    <source>
        <dbReference type="ARBA" id="ARBA00023002"/>
    </source>
</evidence>
<dbReference type="RefSeq" id="WP_152945916.1">
    <property type="nucleotide sequence ID" value="NZ_WHYR01000014.1"/>
</dbReference>
<dbReference type="AlphaFoldDB" id="A0A6N7IPN1"/>
<dbReference type="InterPro" id="IPR036220">
    <property type="entry name" value="UDP-Glc/GDP-Man_DH_C_sf"/>
</dbReference>
<dbReference type="GO" id="GO:0000271">
    <property type="term" value="P:polysaccharide biosynthetic process"/>
    <property type="evidence" value="ECO:0007669"/>
    <property type="project" value="InterPro"/>
</dbReference>
<evidence type="ECO:0000256" key="3">
    <source>
        <dbReference type="ARBA" id="ARBA00012954"/>
    </source>
</evidence>
<comment type="similarity">
    <text evidence="2 7">Belongs to the UDP-glucose/GDP-mannose dehydrogenase family.</text>
</comment>
<dbReference type="Gene3D" id="3.40.50.720">
    <property type="entry name" value="NAD(P)-binding Rossmann-like Domain"/>
    <property type="match status" value="2"/>
</dbReference>
<protein>
    <recommendedName>
        <fullName evidence="3 7">UDP-glucose 6-dehydrogenase</fullName>
        <ecNumber evidence="3 7">1.1.1.22</ecNumber>
    </recommendedName>
</protein>
<sequence>MRVAVIGAGYVGLVAAGCLSHSGHDVVCIEKDARKMALLKAGRVPFFEEGLEELVLFGLKRGLLQFDGQMEACQDREIIMIAVGTPARPDGRIDLSQIYAVMDEIVFRARFPQTIVMKSTVPPGFGVNAKERYLERARVPLSYLSNPEFLREGSAVRDWYHPDRIVIGGDDETAISRLARLYAGIDAPIVTMDVSSAEMVKYAANAFLATKISFINEIASLCELVGADILPVSRAVGMDRRIGDQFLQAGLGYGGSCFPKDTCGLDFVSTCNGHAFNLLKAVIEVNKRQRLLAVRRLRHVLGRLHGKTIGVLGLAFKPGTDDVRESPSLEIINLLLDEGADVRAYDPLAMENARRALPDGVFFAPGVMEAVTDCHALLVATAWPEFSTLDWAAVRPVMHPPYLVMDGRNCLAAEELRQKGFLYWGIGRPYPVQGETRNPLIKTGQIFPLRQAVSP</sequence>
<dbReference type="SUPFAM" id="SSF52413">
    <property type="entry name" value="UDP-glucose/GDP-mannose dehydrogenase C-terminal domain"/>
    <property type="match status" value="1"/>
</dbReference>
<keyword evidence="13" id="KW-1185">Reference proteome</keyword>
<comment type="caution">
    <text evidence="12">The sequence shown here is derived from an EMBL/GenBank/DDBJ whole genome shotgun (WGS) entry which is preliminary data.</text>
</comment>
<dbReference type="GO" id="GO:0051287">
    <property type="term" value="F:NAD binding"/>
    <property type="evidence" value="ECO:0007669"/>
    <property type="project" value="InterPro"/>
</dbReference>
<dbReference type="OrthoDB" id="9803238at2"/>
<dbReference type="NCBIfam" id="TIGR03026">
    <property type="entry name" value="NDP-sugDHase"/>
    <property type="match status" value="1"/>
</dbReference>
<dbReference type="Pfam" id="PF03721">
    <property type="entry name" value="UDPG_MGDP_dh_N"/>
    <property type="match status" value="1"/>
</dbReference>
<comment type="pathway">
    <text evidence="1">Nucleotide-sugar biosynthesis; UDP-alpha-D-glucuronate biosynthesis; UDP-alpha-D-glucuronate from UDP-alpha-D-glucose: step 1/1.</text>
</comment>
<evidence type="ECO:0000256" key="8">
    <source>
        <dbReference type="PIRSR" id="PIRSR500134-1"/>
    </source>
</evidence>
<keyword evidence="4 7" id="KW-0560">Oxidoreductase</keyword>
<feature type="active site" description="Nucleophile" evidence="8">
    <location>
        <position position="257"/>
    </location>
</feature>
<evidence type="ECO:0000256" key="10">
    <source>
        <dbReference type="PIRSR" id="PIRSR500134-3"/>
    </source>
</evidence>
<feature type="binding site" evidence="10">
    <location>
        <position position="152"/>
    </location>
    <ligand>
        <name>NAD(+)</name>
        <dbReference type="ChEBI" id="CHEBI:57540"/>
    </ligand>
</feature>
<dbReference type="PIRSF" id="PIRSF000124">
    <property type="entry name" value="UDPglc_GDPman_dh"/>
    <property type="match status" value="1"/>
</dbReference>
<evidence type="ECO:0000313" key="12">
    <source>
        <dbReference type="EMBL" id="MQL51996.1"/>
    </source>
</evidence>
<accession>A0A6N7IPN1</accession>
<feature type="binding site" evidence="10">
    <location>
        <position position="324"/>
    </location>
    <ligand>
        <name>NAD(+)</name>
        <dbReference type="ChEBI" id="CHEBI:57540"/>
    </ligand>
</feature>
<feature type="binding site" evidence="9">
    <location>
        <position position="317"/>
    </location>
    <ligand>
        <name>substrate</name>
    </ligand>
</feature>
<dbReference type="PROSITE" id="PS51257">
    <property type="entry name" value="PROKAR_LIPOPROTEIN"/>
    <property type="match status" value="1"/>
</dbReference>
<dbReference type="SUPFAM" id="SSF48179">
    <property type="entry name" value="6-phosphogluconate dehydrogenase C-terminal domain-like"/>
    <property type="match status" value="1"/>
</dbReference>
<evidence type="ECO:0000256" key="6">
    <source>
        <dbReference type="ARBA" id="ARBA00047473"/>
    </source>
</evidence>
<dbReference type="InterPro" id="IPR017476">
    <property type="entry name" value="UDP-Glc/GDP-Man"/>
</dbReference>
<evidence type="ECO:0000256" key="1">
    <source>
        <dbReference type="ARBA" id="ARBA00004701"/>
    </source>
</evidence>
<dbReference type="Gene3D" id="1.20.5.100">
    <property type="entry name" value="Cytochrome c1, transmembrane anchor, C-terminal"/>
    <property type="match status" value="1"/>
</dbReference>
<feature type="binding site" evidence="10">
    <location>
        <position position="35"/>
    </location>
    <ligand>
        <name>NAD(+)</name>
        <dbReference type="ChEBI" id="CHEBI:57540"/>
    </ligand>
</feature>
<dbReference type="EMBL" id="WHYR01000014">
    <property type="protein sequence ID" value="MQL51996.1"/>
    <property type="molecule type" value="Genomic_DNA"/>
</dbReference>
<dbReference type="GO" id="GO:0003979">
    <property type="term" value="F:UDP-glucose 6-dehydrogenase activity"/>
    <property type="evidence" value="ECO:0007669"/>
    <property type="project" value="UniProtKB-EC"/>
</dbReference>
<feature type="binding site" evidence="9">
    <location>
        <begin position="149"/>
        <end position="152"/>
    </location>
    <ligand>
        <name>substrate</name>
    </ligand>
</feature>
<dbReference type="InterPro" id="IPR014026">
    <property type="entry name" value="UDP-Glc/GDP-Man_DH_dimer"/>
</dbReference>
<dbReference type="GO" id="GO:0006065">
    <property type="term" value="P:UDP-glucuronate biosynthetic process"/>
    <property type="evidence" value="ECO:0007669"/>
    <property type="project" value="UniProtKB-UniPathway"/>
</dbReference>
<evidence type="ECO:0000313" key="13">
    <source>
        <dbReference type="Proteomes" id="UP000441717"/>
    </source>
</evidence>
<feature type="binding site" evidence="10">
    <location>
        <position position="120"/>
    </location>
    <ligand>
        <name>NAD(+)</name>
        <dbReference type="ChEBI" id="CHEBI:57540"/>
    </ligand>
</feature>
<dbReference type="InterPro" id="IPR001732">
    <property type="entry name" value="UDP-Glc/GDP-Man_DH_N"/>
</dbReference>
<keyword evidence="5 7" id="KW-0520">NAD</keyword>
<name>A0A6N7IPN1_9FIRM</name>
<dbReference type="PIRSF" id="PIRSF500134">
    <property type="entry name" value="UDPglc_DH_bac"/>
    <property type="match status" value="1"/>
</dbReference>
<organism evidence="12 13">
    <name type="scientific">Desulfofundulus thermobenzoicus</name>
    <dbReference type="NCBI Taxonomy" id="29376"/>
    <lineage>
        <taxon>Bacteria</taxon>
        <taxon>Bacillati</taxon>
        <taxon>Bacillota</taxon>
        <taxon>Clostridia</taxon>
        <taxon>Eubacteriales</taxon>
        <taxon>Peptococcaceae</taxon>
        <taxon>Desulfofundulus</taxon>
    </lineage>
</organism>
<evidence type="ECO:0000256" key="7">
    <source>
        <dbReference type="PIRNR" id="PIRNR000124"/>
    </source>
</evidence>
<dbReference type="PANTHER" id="PTHR43750:SF3">
    <property type="entry name" value="UDP-GLUCOSE 6-DEHYDROGENASE TUAD"/>
    <property type="match status" value="1"/>
</dbReference>
<gene>
    <name evidence="12" type="ORF">GFC01_06890</name>
</gene>
<proteinExistence type="inferred from homology"/>
<feature type="binding site" evidence="10">
    <location>
        <position position="260"/>
    </location>
    <ligand>
        <name>NAD(+)</name>
        <dbReference type="ChEBI" id="CHEBI:57540"/>
    </ligand>
</feature>
<evidence type="ECO:0000256" key="2">
    <source>
        <dbReference type="ARBA" id="ARBA00006601"/>
    </source>
</evidence>
<feature type="domain" description="UDP-glucose/GDP-mannose dehydrogenase C-terminal" evidence="11">
    <location>
        <begin position="310"/>
        <end position="413"/>
    </location>
</feature>
<evidence type="ECO:0000259" key="11">
    <source>
        <dbReference type="SMART" id="SM00984"/>
    </source>
</evidence>
<dbReference type="UniPathway" id="UPA00038">
    <property type="reaction ID" value="UER00491"/>
</dbReference>
<reference evidence="12 13" key="1">
    <citation type="submission" date="2019-10" db="EMBL/GenBank/DDBJ databases">
        <title>Comparative genomics of sulfur disproportionating microorganisms.</title>
        <authorList>
            <person name="Ward L.M."/>
            <person name="Bertran E."/>
            <person name="Johnston D."/>
        </authorList>
    </citation>
    <scope>NUCLEOTIDE SEQUENCE [LARGE SCALE GENOMIC DNA]</scope>
    <source>
        <strain evidence="12 13">DSM 14055</strain>
    </source>
</reference>
<evidence type="ECO:0000256" key="5">
    <source>
        <dbReference type="ARBA" id="ARBA00023027"/>
    </source>
</evidence>
<feature type="binding site" evidence="9">
    <location>
        <position position="201"/>
    </location>
    <ligand>
        <name>substrate</name>
    </ligand>
</feature>
<dbReference type="Proteomes" id="UP000441717">
    <property type="component" value="Unassembled WGS sequence"/>
</dbReference>
<dbReference type="EC" id="1.1.1.22" evidence="3 7"/>